<dbReference type="AlphaFoldDB" id="A0A6J1WMV4"/>
<dbReference type="RefSeq" id="XP_026752837.2">
    <property type="nucleotide sequence ID" value="XM_026897036.3"/>
</dbReference>
<evidence type="ECO:0000259" key="1">
    <source>
        <dbReference type="Pfam" id="PF26063"/>
    </source>
</evidence>
<feature type="domain" description="MCMDC2 N-terminal" evidence="1">
    <location>
        <begin position="3"/>
        <end position="107"/>
    </location>
</feature>
<evidence type="ECO:0000313" key="2">
    <source>
        <dbReference type="Proteomes" id="UP001652740"/>
    </source>
</evidence>
<keyword evidence="2" id="KW-1185">Reference proteome</keyword>
<accession>A0A6J1WMV4</accession>
<dbReference type="KEGG" id="gmw:113513049"/>
<sequence length="573" mass="64695">MELHCQILLYLDKRRFLIDMNNTCKQFIKQLNEKTISKYPPCRHLLEIDVIDLLEKYPAIGEILLKEPYKWQSVCNEILFACLQSSENEWVQYVMLTQVAVILRLKCIPNLLTNSNPRHYKGLVLFQGLLLSISKPESYAYHTVWSCPQECEGNETVIQYIPKTPPKCYICKSILFENSGLRRCGEQVTAMLKIENNLLLRRFTINDDLICKLKLGSTYILHAVITKKLSTVWSLEEIIPLPVLTTLCVPKDIEELYQVCKAVPWKFIYCLASSIGVNICPLNCYMHLKINLLLSLTSVKASVLNNSHIIHVFAAGHDTGFVGQVMGEGAKLSDRYQNLGTVNTAVTSTLIGSSGGVCLMPLPFYVYNQKQTSSLLSAMESGEIITDTHRGKLQCAVWAHGMDNKRGILFNVTNIFGMVSRGDYGEYSDKIVDFLLQNAIEPSPNSFDEMNALKDISSYIDLIAGLRVSLDNHCENLIRDYFLASRKMRPRAVSVRTMDALVAVCLTSARLCRRPVASIDDAIFAIWLHVSGISEHGIAPEEYLQAPSDIKELQKNIINFKTWLLEFTGNCIV</sequence>
<organism evidence="2 3">
    <name type="scientific">Galleria mellonella</name>
    <name type="common">Greater wax moth</name>
    <dbReference type="NCBI Taxonomy" id="7137"/>
    <lineage>
        <taxon>Eukaryota</taxon>
        <taxon>Metazoa</taxon>
        <taxon>Ecdysozoa</taxon>
        <taxon>Arthropoda</taxon>
        <taxon>Hexapoda</taxon>
        <taxon>Insecta</taxon>
        <taxon>Pterygota</taxon>
        <taxon>Neoptera</taxon>
        <taxon>Endopterygota</taxon>
        <taxon>Lepidoptera</taxon>
        <taxon>Glossata</taxon>
        <taxon>Ditrysia</taxon>
        <taxon>Pyraloidea</taxon>
        <taxon>Pyralidae</taxon>
        <taxon>Galleriinae</taxon>
        <taxon>Galleria</taxon>
    </lineage>
</organism>
<protein>
    <submittedName>
        <fullName evidence="3">Uncharacterized protein LOC113513049</fullName>
    </submittedName>
</protein>
<proteinExistence type="predicted"/>
<dbReference type="GeneID" id="113513049"/>
<dbReference type="Pfam" id="PF26063">
    <property type="entry name" value="MCMDC2_N"/>
    <property type="match status" value="1"/>
</dbReference>
<name>A0A6J1WMV4_GALME</name>
<dbReference type="InParanoid" id="A0A6J1WMV4"/>
<reference evidence="3" key="1">
    <citation type="submission" date="2025-08" db="UniProtKB">
        <authorList>
            <consortium name="RefSeq"/>
        </authorList>
    </citation>
    <scope>IDENTIFICATION</scope>
    <source>
        <tissue evidence="3">Whole larvae</tissue>
    </source>
</reference>
<dbReference type="InterPro" id="IPR058769">
    <property type="entry name" value="MCMDC2_N"/>
</dbReference>
<dbReference type="Gene3D" id="3.40.50.300">
    <property type="entry name" value="P-loop containing nucleotide triphosphate hydrolases"/>
    <property type="match status" value="1"/>
</dbReference>
<dbReference type="InterPro" id="IPR027417">
    <property type="entry name" value="P-loop_NTPase"/>
</dbReference>
<gene>
    <name evidence="3" type="primary">LOC113513049</name>
</gene>
<evidence type="ECO:0000313" key="3">
    <source>
        <dbReference type="RefSeq" id="XP_026752837.2"/>
    </source>
</evidence>
<dbReference type="Proteomes" id="UP001652740">
    <property type="component" value="Unplaced"/>
</dbReference>